<dbReference type="SUPFAM" id="SSF53098">
    <property type="entry name" value="Ribonuclease H-like"/>
    <property type="match status" value="1"/>
</dbReference>
<dbReference type="WBParaSite" id="Gr19_v10_g14225.t1">
    <property type="protein sequence ID" value="Gr19_v10_g14225.t1"/>
    <property type="gene ID" value="Gr19_v10_g14225"/>
</dbReference>
<dbReference type="GO" id="GO:0005634">
    <property type="term" value="C:nucleus"/>
    <property type="evidence" value="ECO:0007669"/>
    <property type="project" value="TreeGrafter"/>
</dbReference>
<evidence type="ECO:0000313" key="3">
    <source>
        <dbReference type="WBParaSite" id="Gr19_v10_g14225.t1"/>
    </source>
</evidence>
<dbReference type="InterPro" id="IPR012337">
    <property type="entry name" value="RNaseH-like_sf"/>
</dbReference>
<dbReference type="PANTHER" id="PTHR46169">
    <property type="entry name" value="DNA REPLICATION-RELATED ELEMENT FACTOR, ISOFORM A"/>
    <property type="match status" value="1"/>
</dbReference>
<accession>A0A914H8I1</accession>
<evidence type="ECO:0000259" key="1">
    <source>
        <dbReference type="Pfam" id="PF05699"/>
    </source>
</evidence>
<dbReference type="GO" id="GO:0006357">
    <property type="term" value="P:regulation of transcription by RNA polymerase II"/>
    <property type="evidence" value="ECO:0007669"/>
    <property type="project" value="TreeGrafter"/>
</dbReference>
<name>A0A914H8I1_GLORO</name>
<dbReference type="PANTHER" id="PTHR46169:SF24">
    <property type="entry name" value="PROTEIN CBG26704"/>
    <property type="match status" value="1"/>
</dbReference>
<reference evidence="3" key="1">
    <citation type="submission" date="2022-11" db="UniProtKB">
        <authorList>
            <consortium name="WormBaseParasite"/>
        </authorList>
    </citation>
    <scope>IDENTIFICATION</scope>
</reference>
<evidence type="ECO:0000313" key="2">
    <source>
        <dbReference type="Proteomes" id="UP000887572"/>
    </source>
</evidence>
<organism evidence="2 3">
    <name type="scientific">Globodera rostochiensis</name>
    <name type="common">Golden nematode worm</name>
    <name type="synonym">Heterodera rostochiensis</name>
    <dbReference type="NCBI Taxonomy" id="31243"/>
    <lineage>
        <taxon>Eukaryota</taxon>
        <taxon>Metazoa</taxon>
        <taxon>Ecdysozoa</taxon>
        <taxon>Nematoda</taxon>
        <taxon>Chromadorea</taxon>
        <taxon>Rhabditida</taxon>
        <taxon>Tylenchina</taxon>
        <taxon>Tylenchomorpha</taxon>
        <taxon>Tylenchoidea</taxon>
        <taxon>Heteroderidae</taxon>
        <taxon>Heteroderinae</taxon>
        <taxon>Globodera</taxon>
    </lineage>
</organism>
<keyword evidence="2" id="KW-1185">Reference proteome</keyword>
<dbReference type="InterPro" id="IPR052717">
    <property type="entry name" value="Vacuolar_transposase_reg"/>
</dbReference>
<dbReference type="InterPro" id="IPR008906">
    <property type="entry name" value="HATC_C_dom"/>
</dbReference>
<proteinExistence type="predicted"/>
<dbReference type="Proteomes" id="UP000887572">
    <property type="component" value="Unplaced"/>
</dbReference>
<dbReference type="GO" id="GO:0046983">
    <property type="term" value="F:protein dimerization activity"/>
    <property type="evidence" value="ECO:0007669"/>
    <property type="project" value="InterPro"/>
</dbReference>
<dbReference type="AlphaFoldDB" id="A0A914H8I1"/>
<feature type="domain" description="HAT C-terminal dimerisation" evidence="1">
    <location>
        <begin position="97"/>
        <end position="143"/>
    </location>
</feature>
<protein>
    <submittedName>
        <fullName evidence="3">HAT C-terminal dimerisation domain-containing protein</fullName>
    </submittedName>
</protein>
<dbReference type="Pfam" id="PF05699">
    <property type="entry name" value="Dimer_Tnp_hAT"/>
    <property type="match status" value="1"/>
</dbReference>
<sequence length="144" mass="16560">MTQHLIHNQQKLPRAKSLRSNKILRISMIVDPRFAFDENILLKDEWIEVENELIDFYRNAAEVSDDLMIETSWTSLAIKTRAMRKNVELANFQSIEKPDPNECDPFAFWKIYSTKFPTLTKAAQALLAIPATSVSSERLFSKAG</sequence>